<comment type="similarity">
    <text evidence="1">Belongs to the cyclin family. Cyclin D subfamily.</text>
</comment>
<dbReference type="CDD" id="cd20543">
    <property type="entry name" value="CYCLIN_AtCycD-like_rpt1"/>
    <property type="match status" value="1"/>
</dbReference>
<feature type="domain" description="Cyclin-like" evidence="8">
    <location>
        <begin position="94"/>
        <end position="199"/>
    </location>
</feature>
<evidence type="ECO:0000259" key="9">
    <source>
        <dbReference type="SMART" id="SM01332"/>
    </source>
</evidence>
<name>A0A445DPV1_ARAHY</name>
<dbReference type="FunFam" id="1.10.472.10:FF:000040">
    <property type="entry name" value="D6-type cyclin"/>
    <property type="match status" value="1"/>
</dbReference>
<keyword evidence="5" id="KW-0131">Cell cycle</keyword>
<dbReference type="CDD" id="cd20544">
    <property type="entry name" value="CYCLIN_AtCycD-like_rpt2"/>
    <property type="match status" value="1"/>
</dbReference>
<protein>
    <recommendedName>
        <fullName evidence="6">B-like cyclin</fullName>
    </recommendedName>
</protein>
<sequence>MEDENFDPATSSLMCLENNNTCFDDFECSAADGYHKKLNFNDDGSEPFVGFLVLSDETFGVMVEKEIEFLPTDDYLRRILGGDLDFGVRRDALDWICKVGLMLVTDIFANCAHQAHAYYGFGPSCFCLSVNYLDRFLSVRDIPRDKRNWAVQLLALACLSIAAKMEETKMPHVIDMQDDETTAVFDAKTIQRMELMILTTLSWKMQALTPCSFMDYFLGKITREQHLAKSLVLISMELIVQIIRYVEFLEFRPSDIAAAVAISVLRESQGIDIDNALNCFVIARKDRVLKCIELIRDLALTKIPANSTGNLAPLAPQSPLGVLDATCLSYRSEESTTVGGSFTDSFQYSPRAKRCRSENGPSNENFRS</sequence>
<dbReference type="InterPro" id="IPR006671">
    <property type="entry name" value="Cyclin_N"/>
</dbReference>
<dbReference type="EMBL" id="SDMP01000003">
    <property type="protein sequence ID" value="RYR65209.1"/>
    <property type="molecule type" value="Genomic_DNA"/>
</dbReference>
<dbReference type="STRING" id="3818.A0A445DPV1"/>
<dbReference type="SMART" id="SM01332">
    <property type="entry name" value="Cyclin_C"/>
    <property type="match status" value="1"/>
</dbReference>
<evidence type="ECO:0000259" key="8">
    <source>
        <dbReference type="SMART" id="SM00385"/>
    </source>
</evidence>
<dbReference type="InterPro" id="IPR013763">
    <property type="entry name" value="Cyclin-like_dom"/>
</dbReference>
<evidence type="ECO:0000256" key="7">
    <source>
        <dbReference type="RuleBase" id="RU000383"/>
    </source>
</evidence>
<proteinExistence type="inferred from homology"/>
<dbReference type="Pfam" id="PF00134">
    <property type="entry name" value="Cyclin_N"/>
    <property type="match status" value="1"/>
</dbReference>
<dbReference type="GO" id="GO:0051301">
    <property type="term" value="P:cell division"/>
    <property type="evidence" value="ECO:0007669"/>
    <property type="project" value="UniProtKB-KW"/>
</dbReference>
<evidence type="ECO:0000256" key="2">
    <source>
        <dbReference type="ARBA" id="ARBA00011177"/>
    </source>
</evidence>
<dbReference type="Gene3D" id="1.10.472.10">
    <property type="entry name" value="Cyclin-like"/>
    <property type="match status" value="2"/>
</dbReference>
<evidence type="ECO:0000256" key="1">
    <source>
        <dbReference type="ARBA" id="ARBA00009065"/>
    </source>
</evidence>
<gene>
    <name evidence="10" type="ORF">Ahy_A03g011170</name>
</gene>
<evidence type="ECO:0000256" key="5">
    <source>
        <dbReference type="ARBA" id="ARBA00023306"/>
    </source>
</evidence>
<dbReference type="FunFam" id="1.10.472.10:FF:000060">
    <property type="entry name" value="D6-type cyclin"/>
    <property type="match status" value="1"/>
</dbReference>
<comment type="caution">
    <text evidence="10">The sequence shown here is derived from an EMBL/GenBank/DDBJ whole genome shotgun (WGS) entry which is preliminary data.</text>
</comment>
<keyword evidence="3" id="KW-0132">Cell division</keyword>
<dbReference type="PANTHER" id="PTHR10177">
    <property type="entry name" value="CYCLINS"/>
    <property type="match status" value="1"/>
</dbReference>
<keyword evidence="4 7" id="KW-0195">Cyclin</keyword>
<evidence type="ECO:0000256" key="6">
    <source>
        <dbReference type="ARBA" id="ARBA00032263"/>
    </source>
</evidence>
<dbReference type="AlphaFoldDB" id="A0A445DPV1"/>
<keyword evidence="11" id="KW-1185">Reference proteome</keyword>
<dbReference type="SUPFAM" id="SSF47954">
    <property type="entry name" value="Cyclin-like"/>
    <property type="match status" value="1"/>
</dbReference>
<dbReference type="InterPro" id="IPR039361">
    <property type="entry name" value="Cyclin"/>
</dbReference>
<evidence type="ECO:0000256" key="3">
    <source>
        <dbReference type="ARBA" id="ARBA00022618"/>
    </source>
</evidence>
<evidence type="ECO:0000313" key="10">
    <source>
        <dbReference type="EMBL" id="RYR65209.1"/>
    </source>
</evidence>
<evidence type="ECO:0000256" key="4">
    <source>
        <dbReference type="ARBA" id="ARBA00023127"/>
    </source>
</evidence>
<accession>A0A445DPV1</accession>
<feature type="domain" description="Cyclin C-terminal" evidence="9">
    <location>
        <begin position="208"/>
        <end position="331"/>
    </location>
</feature>
<evidence type="ECO:0000313" key="11">
    <source>
        <dbReference type="Proteomes" id="UP000289738"/>
    </source>
</evidence>
<dbReference type="InterPro" id="IPR004367">
    <property type="entry name" value="Cyclin_C-dom"/>
</dbReference>
<reference evidence="10 11" key="1">
    <citation type="submission" date="2019-01" db="EMBL/GenBank/DDBJ databases">
        <title>Sequencing of cultivated peanut Arachis hypogaea provides insights into genome evolution and oil improvement.</title>
        <authorList>
            <person name="Chen X."/>
        </authorList>
    </citation>
    <scope>NUCLEOTIDE SEQUENCE [LARGE SCALE GENOMIC DNA]</scope>
    <source>
        <strain evidence="11">cv. Fuhuasheng</strain>
        <tissue evidence="10">Leaves</tissue>
    </source>
</reference>
<dbReference type="Proteomes" id="UP000289738">
    <property type="component" value="Chromosome A03"/>
</dbReference>
<dbReference type="Pfam" id="PF02984">
    <property type="entry name" value="Cyclin_C"/>
    <property type="match status" value="1"/>
</dbReference>
<organism evidence="10 11">
    <name type="scientific">Arachis hypogaea</name>
    <name type="common">Peanut</name>
    <dbReference type="NCBI Taxonomy" id="3818"/>
    <lineage>
        <taxon>Eukaryota</taxon>
        <taxon>Viridiplantae</taxon>
        <taxon>Streptophyta</taxon>
        <taxon>Embryophyta</taxon>
        <taxon>Tracheophyta</taxon>
        <taxon>Spermatophyta</taxon>
        <taxon>Magnoliopsida</taxon>
        <taxon>eudicotyledons</taxon>
        <taxon>Gunneridae</taxon>
        <taxon>Pentapetalae</taxon>
        <taxon>rosids</taxon>
        <taxon>fabids</taxon>
        <taxon>Fabales</taxon>
        <taxon>Fabaceae</taxon>
        <taxon>Papilionoideae</taxon>
        <taxon>50 kb inversion clade</taxon>
        <taxon>dalbergioids sensu lato</taxon>
        <taxon>Dalbergieae</taxon>
        <taxon>Pterocarpus clade</taxon>
        <taxon>Arachis</taxon>
    </lineage>
</organism>
<dbReference type="SMART" id="SM00385">
    <property type="entry name" value="CYCLIN"/>
    <property type="match status" value="1"/>
</dbReference>
<comment type="subunit">
    <text evidence="2">Interacts with the CDC2 protein kinase to form a serine/threonine kinase holoenzyme complex also known as maturation promoting factor (MPF). The cyclin subunit imparts substrate specificity to the complex.</text>
</comment>
<dbReference type="InterPro" id="IPR036915">
    <property type="entry name" value="Cyclin-like_sf"/>
</dbReference>